<proteinExistence type="predicted"/>
<accession>A0ACC1QBM5</accession>
<comment type="caution">
    <text evidence="1">The sequence shown here is derived from an EMBL/GenBank/DDBJ whole genome shotgun (WGS) entry which is preliminary data.</text>
</comment>
<keyword evidence="2" id="KW-1185">Reference proteome</keyword>
<dbReference type="EMBL" id="JANAKD010003343">
    <property type="protein sequence ID" value="KAJ3472219.1"/>
    <property type="molecule type" value="Genomic_DNA"/>
</dbReference>
<evidence type="ECO:0000313" key="1">
    <source>
        <dbReference type="EMBL" id="KAJ3472219.1"/>
    </source>
</evidence>
<reference evidence="1" key="1">
    <citation type="submission" date="2022-07" db="EMBL/GenBank/DDBJ databases">
        <title>Genome Sequence of Lecanicillium saksenae.</title>
        <authorList>
            <person name="Buettner E."/>
        </authorList>
    </citation>
    <scope>NUCLEOTIDE SEQUENCE</scope>
    <source>
        <strain evidence="1">VT-O1</strain>
    </source>
</reference>
<protein>
    <submittedName>
        <fullName evidence="1">Uncharacterized protein</fullName>
    </submittedName>
</protein>
<organism evidence="1 2">
    <name type="scientific">Lecanicillium saksenae</name>
    <dbReference type="NCBI Taxonomy" id="468837"/>
    <lineage>
        <taxon>Eukaryota</taxon>
        <taxon>Fungi</taxon>
        <taxon>Dikarya</taxon>
        <taxon>Ascomycota</taxon>
        <taxon>Pezizomycotina</taxon>
        <taxon>Sordariomycetes</taxon>
        <taxon>Hypocreomycetidae</taxon>
        <taxon>Hypocreales</taxon>
        <taxon>Cordycipitaceae</taxon>
        <taxon>Lecanicillium</taxon>
    </lineage>
</organism>
<name>A0ACC1QBM5_9HYPO</name>
<dbReference type="Proteomes" id="UP001148737">
    <property type="component" value="Unassembled WGS sequence"/>
</dbReference>
<sequence>MMSAPANVSPLEASWNERTKAGTRVIAHAMGTLRDGGASDVFSNPSPSMKEWLDDCFKSYFGQFHHTWPILHAPSCDDPVEFVPLAASMAIIGAWRQINDPSAMQMIFAIHQILMQYLFAQMTRFTFDSSKPWPLEMYQASLLNAIFAFEIGKWSFIPRGRMLHVAVSTILRQTNMFSSESAIHHQRRHYPSEFMPWIFGKHESWKRLAMSAVKLDRDIALLYNQSAFIHNEELNLQLASSFAMWNAHGLHELYRRVRRELTQRQEYRMSQLMSITDANLPFPLFAEDVELILLGTANHVWTYRRQFAAASAGDLANQRIGIMMQLELCRNQLNRMYSIQTFPKNHTAELEVMLTAYYGREEEETSPVLLTEAMRRFAQATFSTAMLYNMLELQMCADVQQLIDITSGLYEGNELYTEIVLQKQARIAEWVVSMDGRSAVIHALTILRLYEESACLPAPWLSAPGLRV</sequence>
<gene>
    <name evidence="1" type="ORF">NLG97_g11179</name>
</gene>
<evidence type="ECO:0000313" key="2">
    <source>
        <dbReference type="Proteomes" id="UP001148737"/>
    </source>
</evidence>